<dbReference type="InterPro" id="IPR029068">
    <property type="entry name" value="Glyas_Bleomycin-R_OHBP_Dase"/>
</dbReference>
<gene>
    <name evidence="1" type="ORF">MMSR116_02190</name>
</gene>
<reference evidence="1 2" key="2">
    <citation type="journal article" date="2013" name="Genome Announc.">
        <title>Draft Genome Sequence of Methylobacterium mesophilicum Strain SR1.6/6, Isolated from Citrus sinensis.</title>
        <authorList>
            <person name="Marinho Almeida D."/>
            <person name="Dini-Andreote F."/>
            <person name="Camargo Neves A.A."/>
            <person name="Juca Ramos R.T."/>
            <person name="Andreote F.D."/>
            <person name="Carneiro A.R."/>
            <person name="Oliveira de Souza Lima A."/>
            <person name="Caracciolo Gomes de Sa P.H."/>
            <person name="Ribeiro Barbosa M.S."/>
            <person name="Araujo W.L."/>
            <person name="Silva A."/>
        </authorList>
    </citation>
    <scope>NUCLEOTIDE SEQUENCE [LARGE SCALE GENOMIC DNA]</scope>
    <source>
        <strain evidence="1 2">SR1.6/6</strain>
    </source>
</reference>
<accession>A0A6B9G186</accession>
<dbReference type="KEGG" id="mmes:MMSR116_02190"/>
<dbReference type="OrthoDB" id="7268290at2"/>
<protein>
    <recommendedName>
        <fullName evidence="3">VOC family protein</fullName>
    </recommendedName>
</protein>
<organism evidence="1 2">
    <name type="scientific">Methylobacterium mesophilicum SR1.6/6</name>
    <dbReference type="NCBI Taxonomy" id="908290"/>
    <lineage>
        <taxon>Bacteria</taxon>
        <taxon>Pseudomonadati</taxon>
        <taxon>Pseudomonadota</taxon>
        <taxon>Alphaproteobacteria</taxon>
        <taxon>Hyphomicrobiales</taxon>
        <taxon>Methylobacteriaceae</taxon>
        <taxon>Methylobacterium</taxon>
    </lineage>
</organism>
<reference evidence="1 2" key="1">
    <citation type="journal article" date="2012" name="Genet. Mol. Biol.">
        <title>Analysis of 16S rRNA and mxaF genes revealing insights into Methylobacterium niche-specific plant association.</title>
        <authorList>
            <person name="Dourado M.N."/>
            <person name="Andreote F.D."/>
            <person name="Dini-Andreote F."/>
            <person name="Conti R."/>
            <person name="Araujo J.M."/>
            <person name="Araujo W.L."/>
        </authorList>
    </citation>
    <scope>NUCLEOTIDE SEQUENCE [LARGE SCALE GENOMIC DNA]</scope>
    <source>
        <strain evidence="1 2">SR1.6/6</strain>
    </source>
</reference>
<evidence type="ECO:0008006" key="3">
    <source>
        <dbReference type="Google" id="ProtNLM"/>
    </source>
</evidence>
<dbReference type="Proteomes" id="UP000012488">
    <property type="component" value="Chromosome"/>
</dbReference>
<dbReference type="AlphaFoldDB" id="A0A6B9G186"/>
<name>A0A6B9G186_9HYPH</name>
<evidence type="ECO:0000313" key="1">
    <source>
        <dbReference type="EMBL" id="QGY05978.1"/>
    </source>
</evidence>
<evidence type="ECO:0000313" key="2">
    <source>
        <dbReference type="Proteomes" id="UP000012488"/>
    </source>
</evidence>
<sequence length="130" mass="14840">MRFNHVAHRVNPGHFQTVVDMFVGQLEFVELRRTERAVWLRQAGANVDLQLSRSDTGHRDPDRERSQISFLSDTPKADLDQLASWFVERGLPAHVGAYSDREFYLDVPAALVNFVVEAMLPELADYDVVV</sequence>
<dbReference type="SUPFAM" id="SSF54593">
    <property type="entry name" value="Glyoxalase/Bleomycin resistance protein/Dihydroxybiphenyl dioxygenase"/>
    <property type="match status" value="1"/>
</dbReference>
<dbReference type="EMBL" id="CP043538">
    <property type="protein sequence ID" value="QGY05978.1"/>
    <property type="molecule type" value="Genomic_DNA"/>
</dbReference>
<proteinExistence type="predicted"/>